<keyword evidence="3" id="KW-1185">Reference proteome</keyword>
<feature type="transmembrane region" description="Helical" evidence="1">
    <location>
        <begin position="87"/>
        <end position="113"/>
    </location>
</feature>
<reference evidence="2 3" key="1">
    <citation type="submission" date="2024-10" db="EMBL/GenBank/DDBJ databases">
        <title>The Natural Products Discovery Center: Release of the First 8490 Sequenced Strains for Exploring Actinobacteria Biosynthetic Diversity.</title>
        <authorList>
            <person name="Kalkreuter E."/>
            <person name="Kautsar S.A."/>
            <person name="Yang D."/>
            <person name="Bader C.D."/>
            <person name="Teijaro C.N."/>
            <person name="Fluegel L."/>
            <person name="Davis C.M."/>
            <person name="Simpson J.R."/>
            <person name="Lauterbach L."/>
            <person name="Steele A.D."/>
            <person name="Gui C."/>
            <person name="Meng S."/>
            <person name="Li G."/>
            <person name="Viehrig K."/>
            <person name="Ye F."/>
            <person name="Su P."/>
            <person name="Kiefer A.F."/>
            <person name="Nichols A."/>
            <person name="Cepeda A.J."/>
            <person name="Yan W."/>
            <person name="Fan B."/>
            <person name="Jiang Y."/>
            <person name="Adhikari A."/>
            <person name="Zheng C.-J."/>
            <person name="Schuster L."/>
            <person name="Cowan T.M."/>
            <person name="Smanski M.J."/>
            <person name="Chevrette M.G."/>
            <person name="De Carvalho L.P.S."/>
            <person name="Shen B."/>
        </authorList>
    </citation>
    <scope>NUCLEOTIDE SEQUENCE [LARGE SCALE GENOMIC DNA]</scope>
    <source>
        <strain evidence="2 3">NPDC000087</strain>
    </source>
</reference>
<feature type="transmembrane region" description="Helical" evidence="1">
    <location>
        <begin position="20"/>
        <end position="39"/>
    </location>
</feature>
<gene>
    <name evidence="2" type="ORF">ACFY35_42300</name>
</gene>
<dbReference type="EMBL" id="JBIAZU010000008">
    <property type="protein sequence ID" value="MFF5296108.1"/>
    <property type="molecule type" value="Genomic_DNA"/>
</dbReference>
<sequence length="117" mass="12261">MADRGLVEFVLSVSHAGYHPWITTVLLATVALGYLILFPRMPVFAAHRRWENAIPGLRPLLTWAPIVGSGLATATIGIVGYVAAKAILASCFSVLGRLPAALAVVSASAIAGVRSPR</sequence>
<dbReference type="RefSeq" id="WP_157296831.1">
    <property type="nucleotide sequence ID" value="NZ_JBIAZU010000008.1"/>
</dbReference>
<evidence type="ECO:0000256" key="1">
    <source>
        <dbReference type="SAM" id="Phobius"/>
    </source>
</evidence>
<proteinExistence type="predicted"/>
<keyword evidence="1" id="KW-1133">Transmembrane helix</keyword>
<dbReference type="Proteomes" id="UP001602245">
    <property type="component" value="Unassembled WGS sequence"/>
</dbReference>
<protein>
    <submittedName>
        <fullName evidence="2">Uncharacterized protein</fullName>
    </submittedName>
</protein>
<comment type="caution">
    <text evidence="2">The sequence shown here is derived from an EMBL/GenBank/DDBJ whole genome shotgun (WGS) entry which is preliminary data.</text>
</comment>
<accession>A0ABW6WT05</accession>
<feature type="transmembrane region" description="Helical" evidence="1">
    <location>
        <begin position="60"/>
        <end position="81"/>
    </location>
</feature>
<keyword evidence="1" id="KW-0812">Transmembrane</keyword>
<evidence type="ECO:0000313" key="2">
    <source>
        <dbReference type="EMBL" id="MFF5296108.1"/>
    </source>
</evidence>
<evidence type="ECO:0000313" key="3">
    <source>
        <dbReference type="Proteomes" id="UP001602245"/>
    </source>
</evidence>
<organism evidence="2 3">
    <name type="scientific">Paractinoplanes globisporus</name>
    <dbReference type="NCBI Taxonomy" id="113565"/>
    <lineage>
        <taxon>Bacteria</taxon>
        <taxon>Bacillati</taxon>
        <taxon>Actinomycetota</taxon>
        <taxon>Actinomycetes</taxon>
        <taxon>Micromonosporales</taxon>
        <taxon>Micromonosporaceae</taxon>
        <taxon>Paractinoplanes</taxon>
    </lineage>
</organism>
<name>A0ABW6WT05_9ACTN</name>
<keyword evidence="1" id="KW-0472">Membrane</keyword>